<proteinExistence type="inferred from homology"/>
<dbReference type="GO" id="GO:0005737">
    <property type="term" value="C:cytoplasm"/>
    <property type="evidence" value="ECO:0007669"/>
    <property type="project" value="TreeGrafter"/>
</dbReference>
<dbReference type="Proteomes" id="UP000006562">
    <property type="component" value="Chromosome"/>
</dbReference>
<dbReference type="KEGG" id="bao:BAMF_2614"/>
<protein>
    <recommendedName>
        <fullName evidence="8">Dihydrofolate synthase/folylpolyglutamate synthase</fullName>
        <ecNumber evidence="6">6.3.2.12</ecNumber>
        <ecNumber evidence="7">6.3.2.17</ecNumber>
    </recommendedName>
    <alternativeName>
        <fullName evidence="15">Tetrahydrofolylpolyglutamate synthase</fullName>
    </alternativeName>
</protein>
<evidence type="ECO:0000256" key="10">
    <source>
        <dbReference type="ARBA" id="ARBA00022723"/>
    </source>
</evidence>
<reference evidence="21 22" key="1">
    <citation type="journal article" date="2011" name="Int. J. Syst. Evol. Microbiol.">
        <title>Relationship of Bacillus amyloliquefaciens clades associated with strains DSM 7T and FZB42T: a proposal for Bacillus amyloliquefaciens subsp. amyloliquefaciens subsp. nov. and Bacillus amyloliquefaciens subsp. plantarum subsp. nov. based on complete genome sequence comparisons.</title>
        <authorList>
            <person name="Borriss R."/>
            <person name="Chen X.H."/>
            <person name="Rueckert C."/>
            <person name="Blom J."/>
            <person name="Becker A."/>
            <person name="Baumgarth B."/>
            <person name="Fan B."/>
            <person name="Pukall R."/>
            <person name="Schumann P."/>
            <person name="Sproer C."/>
            <person name="Junge H."/>
            <person name="Vater J."/>
            <person name="Puhler A."/>
            <person name="Klenk H.P."/>
        </authorList>
    </citation>
    <scope>NUCLEOTIDE SEQUENCE [LARGE SCALE GENOMIC DNA]</scope>
    <source>
        <strain evidence="22">DSM 7</strain>
    </source>
</reference>
<dbReference type="PANTHER" id="PTHR11136">
    <property type="entry name" value="FOLYLPOLYGLUTAMATE SYNTHASE-RELATED"/>
    <property type="match status" value="1"/>
</dbReference>
<evidence type="ECO:0000259" key="19">
    <source>
        <dbReference type="Pfam" id="PF02875"/>
    </source>
</evidence>
<dbReference type="SUPFAM" id="SSF53623">
    <property type="entry name" value="MurD-like peptide ligases, catalytic domain"/>
    <property type="match status" value="1"/>
</dbReference>
<evidence type="ECO:0000313" key="22">
    <source>
        <dbReference type="Proteomes" id="UP000006562"/>
    </source>
</evidence>
<dbReference type="Gene3D" id="3.90.190.20">
    <property type="entry name" value="Mur ligase, C-terminal domain"/>
    <property type="match status" value="1"/>
</dbReference>
<comment type="cofactor">
    <cofactor evidence="1">
        <name>Mg(2+)</name>
        <dbReference type="ChEBI" id="CHEBI:18420"/>
    </cofactor>
</comment>
<accession>A0A9P1JIR6</accession>
<dbReference type="EMBL" id="FN597644">
    <property type="protein sequence ID" value="CBI43740.1"/>
    <property type="molecule type" value="Genomic_DNA"/>
</dbReference>
<dbReference type="FunFam" id="3.40.1190.10:FF:000004">
    <property type="entry name" value="Dihydrofolate synthase/folylpolyglutamate synthase"/>
    <property type="match status" value="1"/>
</dbReference>
<dbReference type="GO" id="GO:0046872">
    <property type="term" value="F:metal ion binding"/>
    <property type="evidence" value="ECO:0007669"/>
    <property type="project" value="UniProtKB-KW"/>
</dbReference>
<evidence type="ECO:0000256" key="9">
    <source>
        <dbReference type="ARBA" id="ARBA00022598"/>
    </source>
</evidence>
<evidence type="ECO:0000256" key="11">
    <source>
        <dbReference type="ARBA" id="ARBA00022741"/>
    </source>
</evidence>
<dbReference type="PANTHER" id="PTHR11136:SF0">
    <property type="entry name" value="DIHYDROFOLATE SYNTHETASE-RELATED"/>
    <property type="match status" value="1"/>
</dbReference>
<dbReference type="RefSeq" id="WP_013353067.1">
    <property type="nucleotide sequence ID" value="NC_014551.1"/>
</dbReference>
<evidence type="ECO:0000256" key="2">
    <source>
        <dbReference type="ARBA" id="ARBA00004799"/>
    </source>
</evidence>
<evidence type="ECO:0000256" key="17">
    <source>
        <dbReference type="ARBA" id="ARBA00049161"/>
    </source>
</evidence>
<evidence type="ECO:0000256" key="5">
    <source>
        <dbReference type="ARBA" id="ARBA00011245"/>
    </source>
</evidence>
<dbReference type="Gene3D" id="3.40.1190.10">
    <property type="entry name" value="Mur-like, catalytic domain"/>
    <property type="match status" value="1"/>
</dbReference>
<dbReference type="InterPro" id="IPR018109">
    <property type="entry name" value="Folylpolyglutamate_synth_CS"/>
</dbReference>
<keyword evidence="13" id="KW-0460">Magnesium</keyword>
<dbReference type="InterPro" id="IPR036565">
    <property type="entry name" value="Mur-like_cat_sf"/>
</dbReference>
<feature type="domain" description="Mur ligase central" evidence="20">
    <location>
        <begin position="46"/>
        <end position="274"/>
    </location>
</feature>
<dbReference type="InterPro" id="IPR013221">
    <property type="entry name" value="Mur_ligase_cen"/>
</dbReference>
<comment type="similarity">
    <text evidence="4 18">Belongs to the folylpolyglutamate synthase family.</text>
</comment>
<sequence length="430" mass="47968">MFKTYKEAISWIHGRLKFGVKPGLLRMERLMEKLEHPEKNIRAIHVAGTNGKGSTVSFIRSVLQEAGYTVGTFTSPYIITFNERISVNGTPISDEEWRALVNEIKPIVDELDKTDAGTVTEFEIITACAFLYFAKRDDIDFVIFEAGLGGTFDSTNIVKPLLSVITSIGHDHMAILGNTIEEIAGQKAGIIKKAIPVITGVNQPEALGVIEAEAEKKQAPCQPLYKTCRLFNEAALPYGESFSLETETNCYDNIQTSLIGIHQRQNAALAILAAEWLNRLTVAAISEEALRNGLKKASWPGRFERLQSRPLVFADGAHNEEGVETLTETIRQRFADKNIHVVFSALKDKPYQEMIKKLETEADSIHFVSFDFPRASSAKDLYNASSLANKSFDENPDSVTEWIKQKDGTDDVIIITGSLYFISEMRKRLI</sequence>
<evidence type="ECO:0000256" key="7">
    <source>
        <dbReference type="ARBA" id="ARBA00013025"/>
    </source>
</evidence>
<dbReference type="InterPro" id="IPR036615">
    <property type="entry name" value="Mur_ligase_C_dom_sf"/>
</dbReference>
<evidence type="ECO:0000256" key="6">
    <source>
        <dbReference type="ARBA" id="ARBA00013023"/>
    </source>
</evidence>
<keyword evidence="12 18" id="KW-0067">ATP-binding</keyword>
<dbReference type="AlphaFoldDB" id="A0A9P1JIR6"/>
<keyword evidence="22" id="KW-1185">Reference proteome</keyword>
<dbReference type="PIRSF" id="PIRSF001563">
    <property type="entry name" value="Folylpolyglu_synth"/>
    <property type="match status" value="1"/>
</dbReference>
<dbReference type="EC" id="6.3.2.17" evidence="7"/>
<comment type="pathway">
    <text evidence="2">Cofactor biosynthesis; tetrahydrofolate biosynthesis; 7,8-dihydrofolate from 2-amino-4-hydroxy-6-hydroxymethyl-7,8-dihydropteridine diphosphate and 4-aminobenzoate: step 2/2.</text>
</comment>
<evidence type="ECO:0000313" key="21">
    <source>
        <dbReference type="EMBL" id="CBI43740.1"/>
    </source>
</evidence>
<evidence type="ECO:0000256" key="14">
    <source>
        <dbReference type="ARBA" id="ARBA00022909"/>
    </source>
</evidence>
<evidence type="ECO:0000259" key="20">
    <source>
        <dbReference type="Pfam" id="PF08245"/>
    </source>
</evidence>
<dbReference type="PROSITE" id="PS01011">
    <property type="entry name" value="FOLYLPOLYGLU_SYNT_1"/>
    <property type="match status" value="1"/>
</dbReference>
<dbReference type="SUPFAM" id="SSF53244">
    <property type="entry name" value="MurD-like peptide ligases, peptide-binding domain"/>
    <property type="match status" value="1"/>
</dbReference>
<evidence type="ECO:0000256" key="13">
    <source>
        <dbReference type="ARBA" id="ARBA00022842"/>
    </source>
</evidence>
<comment type="catalytic activity">
    <reaction evidence="16">
        <text>(6S)-5,6,7,8-tetrahydrofolyl-(gamma-L-Glu)(n) + L-glutamate + ATP = (6S)-5,6,7,8-tetrahydrofolyl-(gamma-L-Glu)(n+1) + ADP + phosphate + H(+)</text>
        <dbReference type="Rhea" id="RHEA:10580"/>
        <dbReference type="Rhea" id="RHEA-COMP:14738"/>
        <dbReference type="Rhea" id="RHEA-COMP:14740"/>
        <dbReference type="ChEBI" id="CHEBI:15378"/>
        <dbReference type="ChEBI" id="CHEBI:29985"/>
        <dbReference type="ChEBI" id="CHEBI:30616"/>
        <dbReference type="ChEBI" id="CHEBI:43474"/>
        <dbReference type="ChEBI" id="CHEBI:141005"/>
        <dbReference type="ChEBI" id="CHEBI:456216"/>
        <dbReference type="EC" id="6.3.2.17"/>
    </reaction>
</comment>
<dbReference type="Pfam" id="PF02875">
    <property type="entry name" value="Mur_ligase_C"/>
    <property type="match status" value="1"/>
</dbReference>
<dbReference type="InterPro" id="IPR004101">
    <property type="entry name" value="Mur_ligase_C"/>
</dbReference>
<keyword evidence="14" id="KW-0289">Folate biosynthesis</keyword>
<evidence type="ECO:0000256" key="8">
    <source>
        <dbReference type="ARBA" id="ARBA00019357"/>
    </source>
</evidence>
<name>A0A9P1JIR6_BACAS</name>
<keyword evidence="9 18" id="KW-0436">Ligase</keyword>
<evidence type="ECO:0000256" key="18">
    <source>
        <dbReference type="PIRNR" id="PIRNR001563"/>
    </source>
</evidence>
<comment type="pathway">
    <text evidence="3">Cofactor biosynthesis; tetrahydrofolylpolyglutamate biosynthesis.</text>
</comment>
<dbReference type="InterPro" id="IPR001645">
    <property type="entry name" value="Folylpolyglutamate_synth"/>
</dbReference>
<dbReference type="GO" id="GO:0004326">
    <property type="term" value="F:tetrahydrofolylpolyglutamate synthase activity"/>
    <property type="evidence" value="ECO:0007669"/>
    <property type="project" value="UniProtKB-EC"/>
</dbReference>
<dbReference type="GO" id="GO:0046656">
    <property type="term" value="P:folic acid biosynthetic process"/>
    <property type="evidence" value="ECO:0007669"/>
    <property type="project" value="UniProtKB-KW"/>
</dbReference>
<evidence type="ECO:0000256" key="1">
    <source>
        <dbReference type="ARBA" id="ARBA00001946"/>
    </source>
</evidence>
<dbReference type="GO" id="GO:0008841">
    <property type="term" value="F:dihydrofolate synthase activity"/>
    <property type="evidence" value="ECO:0007669"/>
    <property type="project" value="UniProtKB-EC"/>
</dbReference>
<evidence type="ECO:0000256" key="16">
    <source>
        <dbReference type="ARBA" id="ARBA00047493"/>
    </source>
</evidence>
<dbReference type="NCBIfam" id="TIGR01499">
    <property type="entry name" value="folC"/>
    <property type="match status" value="1"/>
</dbReference>
<dbReference type="PROSITE" id="PS01012">
    <property type="entry name" value="FOLYLPOLYGLU_SYNT_2"/>
    <property type="match status" value="1"/>
</dbReference>
<evidence type="ECO:0000256" key="4">
    <source>
        <dbReference type="ARBA" id="ARBA00008276"/>
    </source>
</evidence>
<organism evidence="21 22">
    <name type="scientific">Bacillus amyloliquefaciens (strain ATCC 23350 / DSM 7 / BCRC 11601 / CCUG 28519 / NBRC 15535 / NRRL B-14393 / F)</name>
    <dbReference type="NCBI Taxonomy" id="692420"/>
    <lineage>
        <taxon>Bacteria</taxon>
        <taxon>Bacillati</taxon>
        <taxon>Bacillota</taxon>
        <taxon>Bacilli</taxon>
        <taxon>Bacillales</taxon>
        <taxon>Bacillaceae</taxon>
        <taxon>Bacillus</taxon>
        <taxon>Bacillus amyloliquefaciens group</taxon>
    </lineage>
</organism>
<evidence type="ECO:0000256" key="3">
    <source>
        <dbReference type="ARBA" id="ARBA00005150"/>
    </source>
</evidence>
<reference evidence="22" key="2">
    <citation type="journal article" date="2011" name="J. Biotechnol.">
        <title>Genome sequence of B. amyloliquefaciens type strain DSM7(T) reveals differences to plant-associated B. amyloliquefaciens FZB42.</title>
        <authorList>
            <person name="Ruckert C."/>
            <person name="Blom J."/>
            <person name="Chen X."/>
            <person name="Reva O."/>
            <person name="Borriss R."/>
        </authorList>
    </citation>
    <scope>NUCLEOTIDE SEQUENCE [LARGE SCALE GENOMIC DNA]</scope>
    <source>
        <strain evidence="22">DSM 7</strain>
    </source>
</reference>
<dbReference type="GO" id="GO:0005524">
    <property type="term" value="F:ATP binding"/>
    <property type="evidence" value="ECO:0007669"/>
    <property type="project" value="UniProtKB-KW"/>
</dbReference>
<dbReference type="Pfam" id="PF08245">
    <property type="entry name" value="Mur_ligase_M"/>
    <property type="match status" value="1"/>
</dbReference>
<evidence type="ECO:0000256" key="12">
    <source>
        <dbReference type="ARBA" id="ARBA00022840"/>
    </source>
</evidence>
<keyword evidence="10" id="KW-0479">Metal-binding</keyword>
<comment type="catalytic activity">
    <reaction evidence="17">
        <text>7,8-dihydropteroate + L-glutamate + ATP = 7,8-dihydrofolate + ADP + phosphate + H(+)</text>
        <dbReference type="Rhea" id="RHEA:23584"/>
        <dbReference type="ChEBI" id="CHEBI:15378"/>
        <dbReference type="ChEBI" id="CHEBI:17839"/>
        <dbReference type="ChEBI" id="CHEBI:29985"/>
        <dbReference type="ChEBI" id="CHEBI:30616"/>
        <dbReference type="ChEBI" id="CHEBI:43474"/>
        <dbReference type="ChEBI" id="CHEBI:57451"/>
        <dbReference type="ChEBI" id="CHEBI:456216"/>
        <dbReference type="EC" id="6.3.2.12"/>
    </reaction>
</comment>
<comment type="subunit">
    <text evidence="5">Monomer.</text>
</comment>
<feature type="domain" description="Mur ligase C-terminal" evidence="19">
    <location>
        <begin position="301"/>
        <end position="418"/>
    </location>
</feature>
<evidence type="ECO:0000256" key="15">
    <source>
        <dbReference type="ARBA" id="ARBA00030592"/>
    </source>
</evidence>
<dbReference type="EC" id="6.3.2.12" evidence="6"/>
<keyword evidence="11 18" id="KW-0547">Nucleotide-binding</keyword>
<gene>
    <name evidence="21" type="primary">folC</name>
    <name evidence="21" type="ordered locus">BAMF_2614</name>
</gene>